<feature type="domain" description="Type II/III secretion system secretin-like" evidence="3">
    <location>
        <begin position="463"/>
        <end position="629"/>
    </location>
</feature>
<sequence>MNLNRLLLILTLFILTNRLSAQTNTDSFVQILDSLSKTTPALTERVDFTVNELPLHEFIRGIANEAGLNVNLDPGLNQMVSNNFSNVQVKDLLLFIQSNYPVEISIIGNILNIRRVIIPNPPPPPSIIIEYSADNQVVSIEVNGASIEQVAREITRQTGKNVVVTPGTNGINVRSYIREMPFDNALEKMAVGNNFKVQKTEDGFYLFEPSVKINNTQVSNQRGNNFNQSKGNNEPGFLVVHPYTIDSIDVKAENADLKELLVKVFEPLTVPYQVIGEVSDRVTIDVKGVSLLKLMEDVFAGLNTSARQMNETWWVGPRETMEMKDVRLVQMRYRTIDSLVHIIPENLKEGVDIIEYPDLNSLVLAGTNDRLDYLCGFLKQVDKIVPVILIEVVIIDNKDSRALSTGISAGIAEEPVTSGGTVLPSVDMTIGAGDINKIIDGINGHGWVNLGKVNPNFYMTLQALEENGVIEVRSTPQLSTMNGHKATMSIGRTEYYKEELNVMYGTVTSSSQKTTTYKPVEAELKIDIRPLVAGNQEVTLKISVEQSDFTERIEKNAPPGKVSRKFESLIRVRDQEMILLGGLEEANKRNTTSGVPLLARIPFVKWLFSSRVKSKSESKLNIFIKPTIIS</sequence>
<evidence type="ECO:0000313" key="5">
    <source>
        <dbReference type="Proteomes" id="UP000679220"/>
    </source>
</evidence>
<dbReference type="Pfam" id="PF00263">
    <property type="entry name" value="Secretin"/>
    <property type="match status" value="1"/>
</dbReference>
<evidence type="ECO:0000313" key="4">
    <source>
        <dbReference type="EMBL" id="MBR8534948.1"/>
    </source>
</evidence>
<dbReference type="PANTHER" id="PTHR30332">
    <property type="entry name" value="PROBABLE GENERAL SECRETION PATHWAY PROTEIN D"/>
    <property type="match status" value="1"/>
</dbReference>
<keyword evidence="2" id="KW-0732">Signal</keyword>
<dbReference type="PRINTS" id="PR00811">
    <property type="entry name" value="BCTERIALGSPD"/>
</dbReference>
<dbReference type="Proteomes" id="UP000679220">
    <property type="component" value="Unassembled WGS sequence"/>
</dbReference>
<feature type="signal peptide" evidence="2">
    <location>
        <begin position="1"/>
        <end position="21"/>
    </location>
</feature>
<dbReference type="GO" id="GO:0015627">
    <property type="term" value="C:type II protein secretion system complex"/>
    <property type="evidence" value="ECO:0007669"/>
    <property type="project" value="TreeGrafter"/>
</dbReference>
<accession>A0A941F151</accession>
<dbReference type="InterPro" id="IPR004846">
    <property type="entry name" value="T2SS/T3SS_dom"/>
</dbReference>
<gene>
    <name evidence="4" type="ORF">KDU71_05195</name>
</gene>
<evidence type="ECO:0000256" key="1">
    <source>
        <dbReference type="RuleBase" id="RU004003"/>
    </source>
</evidence>
<dbReference type="InterPro" id="IPR050810">
    <property type="entry name" value="Bact_Secretion_Sys_Channel"/>
</dbReference>
<reference evidence="4" key="2">
    <citation type="submission" date="2021-04" db="EMBL/GenBank/DDBJ databases">
        <authorList>
            <person name="Zhang T."/>
            <person name="Zhang Y."/>
            <person name="Lu D."/>
            <person name="Zuo D."/>
            <person name="Du Z."/>
        </authorList>
    </citation>
    <scope>NUCLEOTIDE SEQUENCE</scope>
    <source>
        <strain evidence="4">JR1</strain>
    </source>
</reference>
<feature type="chain" id="PRO_5037199322" evidence="2">
    <location>
        <begin position="22"/>
        <end position="630"/>
    </location>
</feature>
<dbReference type="AlphaFoldDB" id="A0A941F151"/>
<reference evidence="4" key="1">
    <citation type="journal article" date="2018" name="Int. J. Syst. Evol. Microbiol.">
        <title>Carboxylicivirga sediminis sp. nov., isolated from coastal sediment.</title>
        <authorList>
            <person name="Wang F.Q."/>
            <person name="Ren L.H."/>
            <person name="Zou R.J."/>
            <person name="Sun Y.Z."/>
            <person name="Liu X.J."/>
            <person name="Jiang F."/>
            <person name="Liu L.J."/>
        </authorList>
    </citation>
    <scope>NUCLEOTIDE SEQUENCE</scope>
    <source>
        <strain evidence="4">JR1</strain>
    </source>
</reference>
<evidence type="ECO:0000256" key="2">
    <source>
        <dbReference type="SAM" id="SignalP"/>
    </source>
</evidence>
<dbReference type="GO" id="GO:0009306">
    <property type="term" value="P:protein secretion"/>
    <property type="evidence" value="ECO:0007669"/>
    <property type="project" value="InterPro"/>
</dbReference>
<keyword evidence="5" id="KW-1185">Reference proteome</keyword>
<dbReference type="EMBL" id="JAGTAR010000005">
    <property type="protein sequence ID" value="MBR8534948.1"/>
    <property type="molecule type" value="Genomic_DNA"/>
</dbReference>
<protein>
    <submittedName>
        <fullName evidence="4">Type II and III secretion system protein</fullName>
    </submittedName>
</protein>
<dbReference type="PANTHER" id="PTHR30332:SF17">
    <property type="entry name" value="TYPE IV PILIATION SYSTEM PROTEIN DR_0774-RELATED"/>
    <property type="match status" value="1"/>
</dbReference>
<name>A0A941F151_9BACT</name>
<evidence type="ECO:0000259" key="3">
    <source>
        <dbReference type="Pfam" id="PF00263"/>
    </source>
</evidence>
<proteinExistence type="inferred from homology"/>
<organism evidence="4 5">
    <name type="scientific">Carboxylicivirga sediminis</name>
    <dbReference type="NCBI Taxonomy" id="2006564"/>
    <lineage>
        <taxon>Bacteria</taxon>
        <taxon>Pseudomonadati</taxon>
        <taxon>Bacteroidota</taxon>
        <taxon>Bacteroidia</taxon>
        <taxon>Marinilabiliales</taxon>
        <taxon>Marinilabiliaceae</taxon>
        <taxon>Carboxylicivirga</taxon>
    </lineage>
</organism>
<dbReference type="RefSeq" id="WP_212188847.1">
    <property type="nucleotide sequence ID" value="NZ_JAGTAR010000005.1"/>
</dbReference>
<comment type="similarity">
    <text evidence="1">Belongs to the bacterial secretin family.</text>
</comment>
<dbReference type="InterPro" id="IPR001775">
    <property type="entry name" value="GspD/PilQ"/>
</dbReference>
<comment type="caution">
    <text evidence="4">The sequence shown here is derived from an EMBL/GenBank/DDBJ whole genome shotgun (WGS) entry which is preliminary data.</text>
</comment>